<gene>
    <name evidence="1" type="ORF">AFUS01_LOCUS16325</name>
</gene>
<reference evidence="1" key="1">
    <citation type="submission" date="2021-06" db="EMBL/GenBank/DDBJ databases">
        <authorList>
            <person name="Hodson N. C."/>
            <person name="Mongue J. A."/>
            <person name="Jaron S. K."/>
        </authorList>
    </citation>
    <scope>NUCLEOTIDE SEQUENCE</scope>
</reference>
<keyword evidence="2" id="KW-1185">Reference proteome</keyword>
<comment type="caution">
    <text evidence="1">The sequence shown here is derived from an EMBL/GenBank/DDBJ whole genome shotgun (WGS) entry which is preliminary data.</text>
</comment>
<accession>A0A8J2JY12</accession>
<name>A0A8J2JY12_9HEXA</name>
<protein>
    <submittedName>
        <fullName evidence="1">Uncharacterized protein</fullName>
    </submittedName>
</protein>
<evidence type="ECO:0000313" key="1">
    <source>
        <dbReference type="EMBL" id="CAG7727484.1"/>
    </source>
</evidence>
<organism evidence="1 2">
    <name type="scientific">Allacma fusca</name>
    <dbReference type="NCBI Taxonomy" id="39272"/>
    <lineage>
        <taxon>Eukaryota</taxon>
        <taxon>Metazoa</taxon>
        <taxon>Ecdysozoa</taxon>
        <taxon>Arthropoda</taxon>
        <taxon>Hexapoda</taxon>
        <taxon>Collembola</taxon>
        <taxon>Symphypleona</taxon>
        <taxon>Sminthuridae</taxon>
        <taxon>Allacma</taxon>
    </lineage>
</organism>
<dbReference type="EMBL" id="CAJVCH010149195">
    <property type="protein sequence ID" value="CAG7727484.1"/>
    <property type="molecule type" value="Genomic_DNA"/>
</dbReference>
<sequence>MPATSAQTVRQISFQTDLFRVVHPCWNPLDTLKELFWRTKRVKNNFKYMRKKALIKQHCLRSTTLCQP</sequence>
<dbReference type="Proteomes" id="UP000708208">
    <property type="component" value="Unassembled WGS sequence"/>
</dbReference>
<proteinExistence type="predicted"/>
<dbReference type="AlphaFoldDB" id="A0A8J2JY12"/>
<evidence type="ECO:0000313" key="2">
    <source>
        <dbReference type="Proteomes" id="UP000708208"/>
    </source>
</evidence>